<gene>
    <name evidence="4" type="ORF">WJX81_004132</name>
</gene>
<sequence>MQSASLPASSAGSVPPALPSTEVIQQYLEDNEALIQTINDAINLGRFDNATLYQAQLQRNLMWLAAIADAPTTGTLPQPPLPSQRGAADDQGSTATGTQVVAAADAQAAMHSIAARQPQKAALKKKP</sequence>
<dbReference type="AlphaFoldDB" id="A0AAW1SK33"/>
<feature type="region of interest" description="Disordered" evidence="2">
    <location>
        <begin position="72"/>
        <end position="98"/>
    </location>
</feature>
<proteinExistence type="inferred from homology"/>
<feature type="domain" description="SS18 N-terminal" evidence="3">
    <location>
        <begin position="19"/>
        <end position="71"/>
    </location>
</feature>
<dbReference type="EMBL" id="JALJOU010000002">
    <property type="protein sequence ID" value="KAK9845851.1"/>
    <property type="molecule type" value="Genomic_DNA"/>
</dbReference>
<evidence type="ECO:0000259" key="3">
    <source>
        <dbReference type="Pfam" id="PF05030"/>
    </source>
</evidence>
<reference evidence="4 5" key="1">
    <citation type="journal article" date="2024" name="Nat. Commun.">
        <title>Phylogenomics reveals the evolutionary origins of lichenization in chlorophyte algae.</title>
        <authorList>
            <person name="Puginier C."/>
            <person name="Libourel C."/>
            <person name="Otte J."/>
            <person name="Skaloud P."/>
            <person name="Haon M."/>
            <person name="Grisel S."/>
            <person name="Petersen M."/>
            <person name="Berrin J.G."/>
            <person name="Delaux P.M."/>
            <person name="Dal Grande F."/>
            <person name="Keller J."/>
        </authorList>
    </citation>
    <scope>NUCLEOTIDE SEQUENCE [LARGE SCALE GENOMIC DNA]</scope>
    <source>
        <strain evidence="4 5">SAG 245.80</strain>
    </source>
</reference>
<name>A0AAW1SK33_9CHLO</name>
<dbReference type="Pfam" id="PF05030">
    <property type="entry name" value="SSXT"/>
    <property type="match status" value="1"/>
</dbReference>
<dbReference type="InterPro" id="IPR007726">
    <property type="entry name" value="SS18_N"/>
</dbReference>
<comment type="similarity">
    <text evidence="1">Belongs to the SS18 family.</text>
</comment>
<comment type="caution">
    <text evidence="4">The sequence shown here is derived from an EMBL/GenBank/DDBJ whole genome shotgun (WGS) entry which is preliminary data.</text>
</comment>
<evidence type="ECO:0000256" key="1">
    <source>
        <dbReference type="ARBA" id="ARBA00007945"/>
    </source>
</evidence>
<evidence type="ECO:0000313" key="5">
    <source>
        <dbReference type="Proteomes" id="UP001445335"/>
    </source>
</evidence>
<dbReference type="Proteomes" id="UP001445335">
    <property type="component" value="Unassembled WGS sequence"/>
</dbReference>
<protein>
    <recommendedName>
        <fullName evidence="3">SS18 N-terminal domain-containing protein</fullName>
    </recommendedName>
</protein>
<evidence type="ECO:0000313" key="4">
    <source>
        <dbReference type="EMBL" id="KAK9845851.1"/>
    </source>
</evidence>
<organism evidence="4 5">
    <name type="scientific">Elliptochloris bilobata</name>
    <dbReference type="NCBI Taxonomy" id="381761"/>
    <lineage>
        <taxon>Eukaryota</taxon>
        <taxon>Viridiplantae</taxon>
        <taxon>Chlorophyta</taxon>
        <taxon>core chlorophytes</taxon>
        <taxon>Trebouxiophyceae</taxon>
        <taxon>Trebouxiophyceae incertae sedis</taxon>
        <taxon>Elliptochloris clade</taxon>
        <taxon>Elliptochloris</taxon>
    </lineage>
</organism>
<accession>A0AAW1SK33</accession>
<evidence type="ECO:0000256" key="2">
    <source>
        <dbReference type="SAM" id="MobiDB-lite"/>
    </source>
</evidence>
<keyword evidence="5" id="KW-1185">Reference proteome</keyword>